<dbReference type="GO" id="GO:0015344">
    <property type="term" value="F:siderophore uptake transmembrane transporter activity"/>
    <property type="evidence" value="ECO:0007669"/>
    <property type="project" value="TreeGrafter"/>
</dbReference>
<dbReference type="PROSITE" id="PS52016">
    <property type="entry name" value="TONB_DEPENDENT_REC_3"/>
    <property type="match status" value="1"/>
</dbReference>
<keyword evidence="6 8" id="KW-0472">Membrane</keyword>
<keyword evidence="3 8" id="KW-1134">Transmembrane beta strand</keyword>
<evidence type="ECO:0000256" key="7">
    <source>
        <dbReference type="ARBA" id="ARBA00023237"/>
    </source>
</evidence>
<keyword evidence="5 9" id="KW-0798">TonB box</keyword>
<keyword evidence="2 8" id="KW-0813">Transport</keyword>
<dbReference type="InterPro" id="IPR000531">
    <property type="entry name" value="Beta-barrel_TonB"/>
</dbReference>
<proteinExistence type="inferred from homology"/>
<dbReference type="Pfam" id="PF00593">
    <property type="entry name" value="TonB_dep_Rec_b-barrel"/>
    <property type="match status" value="1"/>
</dbReference>
<evidence type="ECO:0000256" key="4">
    <source>
        <dbReference type="ARBA" id="ARBA00022692"/>
    </source>
</evidence>
<evidence type="ECO:0000256" key="5">
    <source>
        <dbReference type="ARBA" id="ARBA00023077"/>
    </source>
</evidence>
<feature type="signal peptide" evidence="10">
    <location>
        <begin position="1"/>
        <end position="19"/>
    </location>
</feature>
<dbReference type="EMBL" id="JAPAAF010000022">
    <property type="protein sequence ID" value="MCW0483804.1"/>
    <property type="molecule type" value="Genomic_DNA"/>
</dbReference>
<dbReference type="GO" id="GO:0044718">
    <property type="term" value="P:siderophore transmembrane transport"/>
    <property type="evidence" value="ECO:0007669"/>
    <property type="project" value="TreeGrafter"/>
</dbReference>
<reference evidence="13" key="1">
    <citation type="submission" date="2022-10" db="EMBL/GenBank/DDBJ databases">
        <title>Gaoshiqiia sediminis gen. nov., sp. nov., isolated from coastal sediment.</title>
        <authorList>
            <person name="Yu W.X."/>
            <person name="Mu D.S."/>
            <person name="Du J.Z."/>
            <person name="Liang Y.Q."/>
        </authorList>
    </citation>
    <scope>NUCLEOTIDE SEQUENCE</scope>
    <source>
        <strain evidence="13">A06</strain>
    </source>
</reference>
<evidence type="ECO:0000256" key="10">
    <source>
        <dbReference type="SAM" id="SignalP"/>
    </source>
</evidence>
<dbReference type="RefSeq" id="WP_282592399.1">
    <property type="nucleotide sequence ID" value="NZ_JAPAAF010000022.1"/>
</dbReference>
<comment type="caution">
    <text evidence="13">The sequence shown here is derived from an EMBL/GenBank/DDBJ whole genome shotgun (WGS) entry which is preliminary data.</text>
</comment>
<evidence type="ECO:0000313" key="13">
    <source>
        <dbReference type="EMBL" id="MCW0483804.1"/>
    </source>
</evidence>
<evidence type="ECO:0000256" key="1">
    <source>
        <dbReference type="ARBA" id="ARBA00004571"/>
    </source>
</evidence>
<dbReference type="Gene3D" id="2.40.170.20">
    <property type="entry name" value="TonB-dependent receptor, beta-barrel domain"/>
    <property type="match status" value="1"/>
</dbReference>
<dbReference type="InterPro" id="IPR037066">
    <property type="entry name" value="Plug_dom_sf"/>
</dbReference>
<evidence type="ECO:0000256" key="9">
    <source>
        <dbReference type="RuleBase" id="RU003357"/>
    </source>
</evidence>
<dbReference type="PANTHER" id="PTHR30069:SF57">
    <property type="entry name" value="TONB-DEPENDENT RECEPTOR"/>
    <property type="match status" value="1"/>
</dbReference>
<evidence type="ECO:0000259" key="11">
    <source>
        <dbReference type="Pfam" id="PF00593"/>
    </source>
</evidence>
<dbReference type="SUPFAM" id="SSF56935">
    <property type="entry name" value="Porins"/>
    <property type="match status" value="1"/>
</dbReference>
<dbReference type="Gene3D" id="2.170.130.10">
    <property type="entry name" value="TonB-dependent receptor, plug domain"/>
    <property type="match status" value="1"/>
</dbReference>
<dbReference type="Pfam" id="PF07715">
    <property type="entry name" value="Plug"/>
    <property type="match status" value="1"/>
</dbReference>
<name>A0AA41Y889_9BACT</name>
<organism evidence="13 14">
    <name type="scientific">Gaoshiqia sediminis</name>
    <dbReference type="NCBI Taxonomy" id="2986998"/>
    <lineage>
        <taxon>Bacteria</taxon>
        <taxon>Pseudomonadati</taxon>
        <taxon>Bacteroidota</taxon>
        <taxon>Bacteroidia</taxon>
        <taxon>Marinilabiliales</taxon>
        <taxon>Prolixibacteraceae</taxon>
        <taxon>Gaoshiqia</taxon>
    </lineage>
</organism>
<keyword evidence="10" id="KW-0732">Signal</keyword>
<feature type="chain" id="PRO_5041358653" evidence="10">
    <location>
        <begin position="20"/>
        <end position="783"/>
    </location>
</feature>
<dbReference type="InterPro" id="IPR012910">
    <property type="entry name" value="Plug_dom"/>
</dbReference>
<evidence type="ECO:0000259" key="12">
    <source>
        <dbReference type="Pfam" id="PF07715"/>
    </source>
</evidence>
<dbReference type="SUPFAM" id="SSF49464">
    <property type="entry name" value="Carboxypeptidase regulatory domain-like"/>
    <property type="match status" value="1"/>
</dbReference>
<comment type="similarity">
    <text evidence="8 9">Belongs to the TonB-dependent receptor family.</text>
</comment>
<keyword evidence="14" id="KW-1185">Reference proteome</keyword>
<keyword evidence="7 8" id="KW-0998">Cell outer membrane</keyword>
<dbReference type="InterPro" id="IPR039426">
    <property type="entry name" value="TonB-dep_rcpt-like"/>
</dbReference>
<feature type="domain" description="TonB-dependent receptor plug" evidence="12">
    <location>
        <begin position="126"/>
        <end position="232"/>
    </location>
</feature>
<evidence type="ECO:0000313" key="14">
    <source>
        <dbReference type="Proteomes" id="UP001163821"/>
    </source>
</evidence>
<protein>
    <submittedName>
        <fullName evidence="13">TonB-dependent receptor</fullName>
    </submittedName>
</protein>
<gene>
    <name evidence="13" type="ORF">N2K84_13755</name>
</gene>
<dbReference type="InterPro" id="IPR036942">
    <property type="entry name" value="Beta-barrel_TonB_sf"/>
</dbReference>
<accession>A0AA41Y889</accession>
<dbReference type="PANTHER" id="PTHR30069">
    <property type="entry name" value="TONB-DEPENDENT OUTER MEMBRANE RECEPTOR"/>
    <property type="match status" value="1"/>
</dbReference>
<evidence type="ECO:0000256" key="2">
    <source>
        <dbReference type="ARBA" id="ARBA00022448"/>
    </source>
</evidence>
<comment type="subcellular location">
    <subcellularLocation>
        <location evidence="1 8">Cell outer membrane</location>
        <topology evidence="1 8">Multi-pass membrane protein</topology>
    </subcellularLocation>
</comment>
<feature type="domain" description="TonB-dependent receptor-like beta-barrel" evidence="11">
    <location>
        <begin position="252"/>
        <end position="745"/>
    </location>
</feature>
<keyword evidence="4 8" id="KW-0812">Transmembrane</keyword>
<evidence type="ECO:0000256" key="3">
    <source>
        <dbReference type="ARBA" id="ARBA00022452"/>
    </source>
</evidence>
<dbReference type="Pfam" id="PF13715">
    <property type="entry name" value="CarbopepD_reg_2"/>
    <property type="match status" value="1"/>
</dbReference>
<keyword evidence="13" id="KW-0675">Receptor</keyword>
<evidence type="ECO:0000256" key="8">
    <source>
        <dbReference type="PROSITE-ProRule" id="PRU01360"/>
    </source>
</evidence>
<sequence length="783" mass="87395">MKKLILLAFTLFVCFYVHAEDNPVIKKADTMLFGHVVSENDHIPFATIQVQGTTIGTAADLTGHFKLVGAPTGKQVVVVSAVGYRAQQYAVDLEAGKEVTILAELEPDQIGLETVVVSADRSEKSRREAATIVSTISPKLFERTQSVTLSEGLNFTPGVRMENNCQNCGFTQVRMNGLEGPYSQILINSRPVFSGLAGVYGLELIPANMIDRVEVVRGGGSALFGSNAIAGTINLITKEPVKNSHSANSSLSLIGDDGTLDYNLNVNGSVVSDDFRSGLSFYGFKRQRDPYDANGDGFSEMSEIENGTFGASYFQRLGSRSKINLDYFYINESRRGGNDFDKLKHEADVTEAVDHKINSASLTFDKLMREHDKLSFYAAFQSVNRGSYYGANQDLSAYGHTEDFSFSAGSQYHRDVEKLFFAPSELVLGLEMTSNTLEDQKLGYLDVETMEHLDNTLITDQSVSTVGFFAQNEWVMDKLRFGLGFRAEHYAVKDNQENRETTSGDVFSPRVSLLYNLTDKLQLRSSFAKGYRAPQIFDEDLHIETSGARRVTHENDPNLKQETSNSFTFSLDFTETFGKWQTQLLAESFYTQLENPFTNIYGTPDEEGNVVYTRTNAEDGATVQGINFELNASPGARFVMQSGFTWQQSKFDEPQEFGERNFFRTPETYGYLSMTYSPGPLFRASLTGNYTGKMLLPYFGNTLANPEEGQLNESDRFFDLGLKLSHDFKLSEELSLQVYGGVKNIFDSFQKDFDYGADRDPGYIYGPLVPRMFYFGLKIGNLF</sequence>
<dbReference type="GO" id="GO:0009279">
    <property type="term" value="C:cell outer membrane"/>
    <property type="evidence" value="ECO:0007669"/>
    <property type="project" value="UniProtKB-SubCell"/>
</dbReference>
<evidence type="ECO:0000256" key="6">
    <source>
        <dbReference type="ARBA" id="ARBA00023136"/>
    </source>
</evidence>
<dbReference type="InterPro" id="IPR008969">
    <property type="entry name" value="CarboxyPept-like_regulatory"/>
</dbReference>
<dbReference type="AlphaFoldDB" id="A0AA41Y889"/>
<dbReference type="Gene3D" id="2.60.40.1120">
    <property type="entry name" value="Carboxypeptidase-like, regulatory domain"/>
    <property type="match status" value="1"/>
</dbReference>
<dbReference type="Proteomes" id="UP001163821">
    <property type="component" value="Unassembled WGS sequence"/>
</dbReference>